<evidence type="ECO:0000259" key="1">
    <source>
        <dbReference type="PROSITE" id="PS50053"/>
    </source>
</evidence>
<dbReference type="SUPFAM" id="SSF54236">
    <property type="entry name" value="Ubiquitin-like"/>
    <property type="match status" value="2"/>
</dbReference>
<reference evidence="3 4" key="2">
    <citation type="submission" date="2017-09" db="EMBL/GenBank/DDBJ databases">
        <title>Extensive intraspecific genome diversity in a model arbuscular mycorrhizal fungus.</title>
        <authorList>
            <person name="Chen E.C."/>
            <person name="Morin E."/>
            <person name="Beaudet D."/>
            <person name="Noel J."/>
            <person name="Ndikumana S."/>
            <person name="Charron P."/>
            <person name="St-Onge C."/>
            <person name="Giorgi J."/>
            <person name="Grigoriev I.V."/>
            <person name="Roux C."/>
            <person name="Martin F.M."/>
            <person name="Corradi N."/>
        </authorList>
    </citation>
    <scope>NUCLEOTIDE SEQUENCE [LARGE SCALE GENOMIC DNA]</scope>
    <source>
        <strain evidence="3 4">A5</strain>
    </source>
</reference>
<dbReference type="Gene3D" id="3.10.20.90">
    <property type="entry name" value="Phosphatidylinositol 3-kinase Catalytic Subunit, Chain A, domain 1"/>
    <property type="match status" value="2"/>
</dbReference>
<dbReference type="InterPro" id="IPR029071">
    <property type="entry name" value="Ubiquitin-like_domsf"/>
</dbReference>
<dbReference type="SMART" id="SM00213">
    <property type="entry name" value="UBQ"/>
    <property type="match status" value="2"/>
</dbReference>
<evidence type="ECO:0000313" key="3">
    <source>
        <dbReference type="EMBL" id="PKC10492.1"/>
    </source>
</evidence>
<dbReference type="EMBL" id="LLXJ01000378">
    <property type="protein sequence ID" value="PKC10492.1"/>
    <property type="molecule type" value="Genomic_DNA"/>
</dbReference>
<dbReference type="Proteomes" id="UP000684084">
    <property type="component" value="Unassembled WGS sequence"/>
</dbReference>
<name>A0A2I1E655_9GLOM</name>
<evidence type="ECO:0000313" key="2">
    <source>
        <dbReference type="EMBL" id="CAB5366880.1"/>
    </source>
</evidence>
<feature type="domain" description="Ubiquitin-like" evidence="1">
    <location>
        <begin position="84"/>
        <end position="166"/>
    </location>
</feature>
<dbReference type="PANTHER" id="PTHR10666">
    <property type="entry name" value="UBIQUITIN"/>
    <property type="match status" value="1"/>
</dbReference>
<dbReference type="OrthoDB" id="428577at2759"/>
<proteinExistence type="predicted"/>
<gene>
    <name evidence="2" type="ORF">CHRIB12_LOCUS11000</name>
    <name evidence="3" type="ORF">RhiirA5_355422</name>
</gene>
<dbReference type="EMBL" id="CAGKOT010000023">
    <property type="protein sequence ID" value="CAB5366880.1"/>
    <property type="molecule type" value="Genomic_DNA"/>
</dbReference>
<dbReference type="InterPro" id="IPR050158">
    <property type="entry name" value="Ubiquitin_ubiquitin-like"/>
</dbReference>
<sequence>MSIKFFVTLSYNGVELPLEICSRDTIYEVKQKIERLENITESIRPEKQELHLGAEKLKDELNVSDCEIHPGDNIRLVQKVAGVIQVFIKNTVTLEDKTVKSIAILIDPSCTVLELKQKYYDKTRSFPVEKQRLLWSRHQLEDERSLSSYKIPNDSNINLVARLPGGL</sequence>
<organism evidence="3 4">
    <name type="scientific">Rhizophagus irregularis</name>
    <dbReference type="NCBI Taxonomy" id="588596"/>
    <lineage>
        <taxon>Eukaryota</taxon>
        <taxon>Fungi</taxon>
        <taxon>Fungi incertae sedis</taxon>
        <taxon>Mucoromycota</taxon>
        <taxon>Glomeromycotina</taxon>
        <taxon>Glomeromycetes</taxon>
        <taxon>Glomerales</taxon>
        <taxon>Glomeraceae</taxon>
        <taxon>Rhizophagus</taxon>
    </lineage>
</organism>
<dbReference type="VEuPathDB" id="FungiDB:RhiirA1_414523"/>
<dbReference type="InterPro" id="IPR000626">
    <property type="entry name" value="Ubiquitin-like_dom"/>
</dbReference>
<dbReference type="AlphaFoldDB" id="A0A2I1E655"/>
<dbReference type="Pfam" id="PF00240">
    <property type="entry name" value="ubiquitin"/>
    <property type="match status" value="2"/>
</dbReference>
<protein>
    <submittedName>
        <fullName evidence="3">Putative ubiquitin</fullName>
    </submittedName>
</protein>
<reference evidence="2" key="3">
    <citation type="submission" date="2020-05" db="EMBL/GenBank/DDBJ databases">
        <authorList>
            <person name="Rincon C."/>
            <person name="Sanders R I."/>
            <person name="Robbins C."/>
            <person name="Chaturvedi A."/>
        </authorList>
    </citation>
    <scope>NUCLEOTIDE SEQUENCE</scope>
    <source>
        <strain evidence="2">CHB12</strain>
    </source>
</reference>
<dbReference type="Proteomes" id="UP000232722">
    <property type="component" value="Unassembled WGS sequence"/>
</dbReference>
<feature type="domain" description="Ubiquitin-like" evidence="1">
    <location>
        <begin position="3"/>
        <end position="83"/>
    </location>
</feature>
<accession>A0A2I1E655</accession>
<comment type="caution">
    <text evidence="3">The sequence shown here is derived from an EMBL/GenBank/DDBJ whole genome shotgun (WGS) entry which is preliminary data.</text>
</comment>
<dbReference type="CDD" id="cd17039">
    <property type="entry name" value="Ubl_ubiquitin_like"/>
    <property type="match status" value="1"/>
</dbReference>
<evidence type="ECO:0000313" key="4">
    <source>
        <dbReference type="Proteomes" id="UP000232722"/>
    </source>
</evidence>
<reference evidence="3 4" key="1">
    <citation type="submission" date="2016-04" db="EMBL/GenBank/DDBJ databases">
        <title>Genome analyses suggest a sexual origin of heterokaryosis in a supposedly ancient asexual fungus.</title>
        <authorList>
            <person name="Ropars J."/>
            <person name="Sedzielewska K."/>
            <person name="Noel J."/>
            <person name="Charron P."/>
            <person name="Farinelli L."/>
            <person name="Marton T."/>
            <person name="Kruger M."/>
            <person name="Pelin A."/>
            <person name="Brachmann A."/>
            <person name="Corradi N."/>
        </authorList>
    </citation>
    <scope>NUCLEOTIDE SEQUENCE [LARGE SCALE GENOMIC DNA]</scope>
    <source>
        <strain evidence="3 4">A5</strain>
    </source>
</reference>
<dbReference type="PROSITE" id="PS50053">
    <property type="entry name" value="UBIQUITIN_2"/>
    <property type="match status" value="2"/>
</dbReference>